<gene>
    <name evidence="2" type="ORF">AVDCRST_MAG49-496</name>
</gene>
<evidence type="ECO:0000313" key="2">
    <source>
        <dbReference type="EMBL" id="CAA9537833.1"/>
    </source>
</evidence>
<feature type="region of interest" description="Disordered" evidence="1">
    <location>
        <begin position="28"/>
        <end position="62"/>
    </location>
</feature>
<evidence type="ECO:0000256" key="1">
    <source>
        <dbReference type="SAM" id="MobiDB-lite"/>
    </source>
</evidence>
<reference evidence="2" key="1">
    <citation type="submission" date="2020-02" db="EMBL/GenBank/DDBJ databases">
        <authorList>
            <person name="Meier V. D."/>
        </authorList>
    </citation>
    <scope>NUCLEOTIDE SEQUENCE</scope>
    <source>
        <strain evidence="2">AVDCRST_MAG49</strain>
    </source>
</reference>
<name>A0A6J4U161_9BACT</name>
<accession>A0A6J4U161</accession>
<proteinExistence type="predicted"/>
<sequence length="62" mass="7014">DHGVGVGAPVQLVRGHRRRVPRRLPWERQRMDSDGETATAAHRPGEDLHRATPTRRRSAITL</sequence>
<feature type="non-terminal residue" evidence="2">
    <location>
        <position position="1"/>
    </location>
</feature>
<feature type="non-terminal residue" evidence="2">
    <location>
        <position position="62"/>
    </location>
</feature>
<protein>
    <submittedName>
        <fullName evidence="2">Uncharacterized protein</fullName>
    </submittedName>
</protein>
<dbReference type="EMBL" id="CADCWG010000028">
    <property type="protein sequence ID" value="CAA9537833.1"/>
    <property type="molecule type" value="Genomic_DNA"/>
</dbReference>
<organism evidence="2">
    <name type="scientific">uncultured Thermomicrobiales bacterium</name>
    <dbReference type="NCBI Taxonomy" id="1645740"/>
    <lineage>
        <taxon>Bacteria</taxon>
        <taxon>Pseudomonadati</taxon>
        <taxon>Thermomicrobiota</taxon>
        <taxon>Thermomicrobia</taxon>
        <taxon>Thermomicrobiales</taxon>
        <taxon>environmental samples</taxon>
    </lineage>
</organism>
<feature type="compositionally biased region" description="Basic residues" evidence="1">
    <location>
        <begin position="52"/>
        <end position="62"/>
    </location>
</feature>
<dbReference type="AlphaFoldDB" id="A0A6J4U161"/>